<evidence type="ECO:0000259" key="10">
    <source>
        <dbReference type="Pfam" id="PF02397"/>
    </source>
</evidence>
<evidence type="ECO:0000256" key="8">
    <source>
        <dbReference type="ARBA" id="ARBA00023136"/>
    </source>
</evidence>
<gene>
    <name evidence="11" type="primary">amsG</name>
    <name evidence="11" type="ORF">DAETH_41120</name>
</gene>
<evidence type="ECO:0000256" key="1">
    <source>
        <dbReference type="ARBA" id="ARBA00004141"/>
    </source>
</evidence>
<dbReference type="Pfam" id="PF02397">
    <property type="entry name" value="Bac_transf"/>
    <property type="match status" value="1"/>
</dbReference>
<name>A0ABM8AJY8_9DEIO</name>
<comment type="similarity">
    <text evidence="3">Belongs to the bacterial sugar transferase family.</text>
</comment>
<keyword evidence="5" id="KW-0808">Transferase</keyword>
<feature type="transmembrane region" description="Helical" evidence="9">
    <location>
        <begin position="286"/>
        <end position="309"/>
    </location>
</feature>
<evidence type="ECO:0000256" key="5">
    <source>
        <dbReference type="ARBA" id="ARBA00022679"/>
    </source>
</evidence>
<sequence length="479" mass="53795">MSIAASFQRTSKRELSYFPYLRCRLLNGFLMLLGDLGALMLALWFVTWLRVGVLHLPPHPHWDMFMLLLWPLGALSRRLLPSWGLGTPEELRLTVTLLALLFTARGLAVDLVEGGSWAELPAHLLGFLAAAVLIPLARSLTKHLLLHFKAWGLPAVVYGDATTSRMLVETLKTNPSFGYLPVGVFDDGAFSQEREILGVPVWGGRRDVTPSAPLAIVALPGLSRSELITLLEQLLRSYRRVVIVPDLFGVQSLWAQTRDLGGVLGLELSRNLSDPLARATKRALDVLAVGLTSVVWVPVCLLLGLLIWLEDRASPLFLQERVGEGERPFRTWKFRTMLPNAEEVLQRKLAEDPALREEWEAHFKLRRDPRITRIGALLRKTSLDELPQLVNVLRGEMSLVGPRPLPAYHEQKLPQLVRDLRWAARPGMTGLWQVSGRSDSGTAGMERWDAYYVRNWSVWLDLVILMRTVRVVLLGSGAY</sequence>
<dbReference type="EMBL" id="AP026562">
    <property type="protein sequence ID" value="BDP44143.1"/>
    <property type="molecule type" value="Genomic_DNA"/>
</dbReference>
<keyword evidence="7 9" id="KW-1133">Transmembrane helix</keyword>
<reference evidence="11" key="1">
    <citation type="submission" date="2022-07" db="EMBL/GenBank/DDBJ databases">
        <title>Complete Genome Sequence of the Radioresistant Bacterium Deinococcus aetherius ST0316, Isolated from the Air Dust collected in Lower Stratosphere above Japan.</title>
        <authorList>
            <person name="Satoh K."/>
            <person name="Hagiwara K."/>
            <person name="Katsumata K."/>
            <person name="Kubo A."/>
            <person name="Yokobori S."/>
            <person name="Yamagishi A."/>
            <person name="Oono Y."/>
            <person name="Narumi I."/>
        </authorList>
    </citation>
    <scope>NUCLEOTIDE SEQUENCE</scope>
    <source>
        <strain evidence="11">ST0316</strain>
        <plasmid evidence="11">pDAETH-2</plasmid>
    </source>
</reference>
<evidence type="ECO:0000256" key="6">
    <source>
        <dbReference type="ARBA" id="ARBA00022692"/>
    </source>
</evidence>
<dbReference type="PANTHER" id="PTHR30576">
    <property type="entry name" value="COLANIC BIOSYNTHESIS UDP-GLUCOSE LIPID CARRIER TRANSFERASE"/>
    <property type="match status" value="1"/>
</dbReference>
<feature type="domain" description="Bacterial sugar transferase" evidence="10">
    <location>
        <begin position="281"/>
        <end position="473"/>
    </location>
</feature>
<evidence type="ECO:0000313" key="11">
    <source>
        <dbReference type="EMBL" id="BDP44143.1"/>
    </source>
</evidence>
<accession>A0ABM8AJY8</accession>
<evidence type="ECO:0000256" key="2">
    <source>
        <dbReference type="ARBA" id="ARBA00004236"/>
    </source>
</evidence>
<dbReference type="InterPro" id="IPR017475">
    <property type="entry name" value="EPS_sugar_tfrase"/>
</dbReference>
<dbReference type="NCBIfam" id="TIGR03025">
    <property type="entry name" value="EPS_sugtrans"/>
    <property type="match status" value="1"/>
</dbReference>
<geneLocation type="plasmid" evidence="11 12">
    <name>pDAETH-2</name>
</geneLocation>
<evidence type="ECO:0000256" key="9">
    <source>
        <dbReference type="SAM" id="Phobius"/>
    </source>
</evidence>
<feature type="transmembrane region" description="Helical" evidence="9">
    <location>
        <begin position="25"/>
        <end position="49"/>
    </location>
</feature>
<evidence type="ECO:0000256" key="7">
    <source>
        <dbReference type="ARBA" id="ARBA00022989"/>
    </source>
</evidence>
<dbReference type="PANTHER" id="PTHR30576:SF4">
    <property type="entry name" value="UNDECAPRENYL-PHOSPHATE GALACTOSE PHOSPHOTRANSFERASE"/>
    <property type="match status" value="1"/>
</dbReference>
<protein>
    <submittedName>
        <fullName evidence="11">Undecaprenyl-phosphate galactose phosphotransferase WbaP</fullName>
    </submittedName>
</protein>
<evidence type="ECO:0000256" key="4">
    <source>
        <dbReference type="ARBA" id="ARBA00022475"/>
    </source>
</evidence>
<proteinExistence type="inferred from homology"/>
<keyword evidence="8 9" id="KW-0472">Membrane</keyword>
<dbReference type="Proteomes" id="UP001064971">
    <property type="component" value="Plasmid pDAETH-2"/>
</dbReference>
<keyword evidence="11" id="KW-0614">Plasmid</keyword>
<dbReference type="Gene3D" id="3.40.50.720">
    <property type="entry name" value="NAD(P)-binding Rossmann-like Domain"/>
    <property type="match status" value="1"/>
</dbReference>
<feature type="transmembrane region" description="Helical" evidence="9">
    <location>
        <begin position="120"/>
        <end position="137"/>
    </location>
</feature>
<comment type="subcellular location">
    <subcellularLocation>
        <location evidence="2">Cell membrane</location>
    </subcellularLocation>
    <subcellularLocation>
        <location evidence="1">Membrane</location>
        <topology evidence="1">Multi-pass membrane protein</topology>
    </subcellularLocation>
</comment>
<keyword evidence="6 9" id="KW-0812">Transmembrane</keyword>
<evidence type="ECO:0000313" key="12">
    <source>
        <dbReference type="Proteomes" id="UP001064971"/>
    </source>
</evidence>
<organism evidence="11 12">
    <name type="scientific">Deinococcus aetherius</name>
    <dbReference type="NCBI Taxonomy" id="200252"/>
    <lineage>
        <taxon>Bacteria</taxon>
        <taxon>Thermotogati</taxon>
        <taxon>Deinococcota</taxon>
        <taxon>Deinococci</taxon>
        <taxon>Deinococcales</taxon>
        <taxon>Deinococcaceae</taxon>
        <taxon>Deinococcus</taxon>
    </lineage>
</organism>
<keyword evidence="12" id="KW-1185">Reference proteome</keyword>
<dbReference type="InterPro" id="IPR003362">
    <property type="entry name" value="Bact_transf"/>
</dbReference>
<evidence type="ECO:0000256" key="3">
    <source>
        <dbReference type="ARBA" id="ARBA00006464"/>
    </source>
</evidence>
<keyword evidence="4" id="KW-1003">Cell membrane</keyword>